<feature type="binding site" evidence="6">
    <location>
        <position position="79"/>
    </location>
    <ligand>
        <name>(6S)-5-formyl-5,6,7,8-tetrahydrofolate</name>
        <dbReference type="ChEBI" id="CHEBI:57457"/>
    </ligand>
</feature>
<accession>A0A143PXS4</accession>
<dbReference type="Proteomes" id="UP000076079">
    <property type="component" value="Chromosome"/>
</dbReference>
<dbReference type="SUPFAM" id="SSF116878">
    <property type="entry name" value="TrmE connector domain"/>
    <property type="match status" value="1"/>
</dbReference>
<evidence type="ECO:0000256" key="1">
    <source>
        <dbReference type="ARBA" id="ARBA00011043"/>
    </source>
</evidence>
<evidence type="ECO:0000259" key="8">
    <source>
        <dbReference type="PROSITE" id="PS51709"/>
    </source>
</evidence>
<evidence type="ECO:0000313" key="10">
    <source>
        <dbReference type="Proteomes" id="UP000076079"/>
    </source>
</evidence>
<feature type="binding site" evidence="6">
    <location>
        <position position="228"/>
    </location>
    <ligand>
        <name>Mg(2+)</name>
        <dbReference type="ChEBI" id="CHEBI:18420"/>
    </ligand>
</feature>
<comment type="similarity">
    <text evidence="1 6 7">Belongs to the TRAFAC class TrmE-Era-EngA-EngB-Septin-like GTPase superfamily. TrmE GTPase family.</text>
</comment>
<evidence type="ECO:0000256" key="2">
    <source>
        <dbReference type="ARBA" id="ARBA00022694"/>
    </source>
</evidence>
<keyword evidence="6" id="KW-0963">Cytoplasm</keyword>
<dbReference type="Pfam" id="PF12631">
    <property type="entry name" value="MnmE_helical"/>
    <property type="match status" value="1"/>
</dbReference>
<dbReference type="Pfam" id="PF01926">
    <property type="entry name" value="MMR_HSR1"/>
    <property type="match status" value="1"/>
</dbReference>
<feature type="domain" description="TrmE-type G" evidence="8">
    <location>
        <begin position="214"/>
        <end position="373"/>
    </location>
</feature>
<dbReference type="NCBIfam" id="TIGR00231">
    <property type="entry name" value="small_GTP"/>
    <property type="match status" value="1"/>
</dbReference>
<keyword evidence="6" id="KW-0479">Metal-binding</keyword>
<dbReference type="SUPFAM" id="SSF52540">
    <property type="entry name" value="P-loop containing nucleoside triphosphate hydrolases"/>
    <property type="match status" value="1"/>
</dbReference>
<keyword evidence="2 6" id="KW-0819">tRNA processing</keyword>
<dbReference type="STRING" id="1855912.LuPra_06322"/>
<dbReference type="CDD" id="cd14858">
    <property type="entry name" value="TrmE_N"/>
    <property type="match status" value="1"/>
</dbReference>
<comment type="subcellular location">
    <subcellularLocation>
        <location evidence="6">Cytoplasm</location>
    </subcellularLocation>
</comment>
<dbReference type="GO" id="GO:0002098">
    <property type="term" value="P:tRNA wobble uridine modification"/>
    <property type="evidence" value="ECO:0007669"/>
    <property type="project" value="TreeGrafter"/>
</dbReference>
<keyword evidence="4 6" id="KW-0630">Potassium</keyword>
<evidence type="ECO:0000256" key="6">
    <source>
        <dbReference type="HAMAP-Rule" id="MF_00379"/>
    </source>
</evidence>
<evidence type="ECO:0000256" key="4">
    <source>
        <dbReference type="ARBA" id="ARBA00022958"/>
    </source>
</evidence>
<keyword evidence="3 6" id="KW-0547">Nucleotide-binding</keyword>
<dbReference type="GO" id="GO:0005525">
    <property type="term" value="F:GTP binding"/>
    <property type="evidence" value="ECO:0007669"/>
    <property type="project" value="UniProtKB-UniRule"/>
</dbReference>
<dbReference type="InterPro" id="IPR027417">
    <property type="entry name" value="P-loop_NTPase"/>
</dbReference>
<dbReference type="RefSeq" id="WP_110174437.1">
    <property type="nucleotide sequence ID" value="NZ_CP015136.1"/>
</dbReference>
<keyword evidence="6" id="KW-0460">Magnesium</keyword>
<protein>
    <recommendedName>
        <fullName evidence="6">tRNA modification GTPase MnmE</fullName>
        <ecNumber evidence="6">3.6.-.-</ecNumber>
    </recommendedName>
</protein>
<dbReference type="InterPro" id="IPR018948">
    <property type="entry name" value="GTP-bd_TrmE_N"/>
</dbReference>
<keyword evidence="6 9" id="KW-0378">Hydrolase</keyword>
<reference evidence="9 10" key="1">
    <citation type="journal article" date="2016" name="Genome Announc.">
        <title>First Complete Genome Sequence of a Subdivision 6 Acidobacterium Strain.</title>
        <authorList>
            <person name="Huang S."/>
            <person name="Vieira S."/>
            <person name="Bunk B."/>
            <person name="Riedel T."/>
            <person name="Sproer C."/>
            <person name="Overmann J."/>
        </authorList>
    </citation>
    <scope>NUCLEOTIDE SEQUENCE [LARGE SCALE GENOMIC DNA]</scope>
    <source>
        <strain evidence="10">DSM 100886 HEG_-6_39</strain>
    </source>
</reference>
<dbReference type="GO" id="GO:0003924">
    <property type="term" value="F:GTPase activity"/>
    <property type="evidence" value="ECO:0007669"/>
    <property type="project" value="UniProtKB-UniRule"/>
</dbReference>
<keyword evidence="5 6" id="KW-0342">GTP-binding</keyword>
<evidence type="ECO:0000256" key="7">
    <source>
        <dbReference type="RuleBase" id="RU003313"/>
    </source>
</evidence>
<keyword evidence="10" id="KW-1185">Reference proteome</keyword>
<dbReference type="Gene3D" id="3.30.1360.120">
    <property type="entry name" value="Probable tRNA modification gtpase trme, domain 1"/>
    <property type="match status" value="1"/>
</dbReference>
<dbReference type="KEGG" id="abac:LuPra_06322"/>
<feature type="binding site" evidence="6">
    <location>
        <position position="22"/>
    </location>
    <ligand>
        <name>(6S)-5-formyl-5,6,7,8-tetrahydrofolate</name>
        <dbReference type="ChEBI" id="CHEBI:57457"/>
    </ligand>
</feature>
<dbReference type="EC" id="3.6.-.-" evidence="6"/>
<dbReference type="OrthoDB" id="9805918at2"/>
<feature type="binding site" evidence="6">
    <location>
        <position position="224"/>
    </location>
    <ligand>
        <name>K(+)</name>
        <dbReference type="ChEBI" id="CHEBI:29103"/>
    </ligand>
</feature>
<feature type="binding site" evidence="6">
    <location>
        <position position="245"/>
    </location>
    <ligand>
        <name>K(+)</name>
        <dbReference type="ChEBI" id="CHEBI:29103"/>
    </ligand>
</feature>
<dbReference type="InterPro" id="IPR004520">
    <property type="entry name" value="GTPase_MnmE"/>
</dbReference>
<organism evidence="9 10">
    <name type="scientific">Luteitalea pratensis</name>
    <dbReference type="NCBI Taxonomy" id="1855912"/>
    <lineage>
        <taxon>Bacteria</taxon>
        <taxon>Pseudomonadati</taxon>
        <taxon>Acidobacteriota</taxon>
        <taxon>Vicinamibacteria</taxon>
        <taxon>Vicinamibacterales</taxon>
        <taxon>Vicinamibacteraceae</taxon>
        <taxon>Luteitalea</taxon>
    </lineage>
</organism>
<feature type="binding site" evidence="6">
    <location>
        <position position="243"/>
    </location>
    <ligand>
        <name>K(+)</name>
        <dbReference type="ChEBI" id="CHEBI:29103"/>
    </ligand>
</feature>
<feature type="binding site" evidence="6">
    <location>
        <begin position="224"/>
        <end position="229"/>
    </location>
    <ligand>
        <name>GTP</name>
        <dbReference type="ChEBI" id="CHEBI:37565"/>
    </ligand>
</feature>
<dbReference type="PATRIC" id="fig|1813736.3.peg.6639"/>
<dbReference type="Gene3D" id="3.40.50.300">
    <property type="entry name" value="P-loop containing nucleotide triphosphate hydrolases"/>
    <property type="match status" value="1"/>
</dbReference>
<comment type="caution">
    <text evidence="6">Lacks conserved residue(s) required for the propagation of feature annotation.</text>
</comment>
<evidence type="ECO:0000256" key="3">
    <source>
        <dbReference type="ARBA" id="ARBA00022741"/>
    </source>
</evidence>
<sequence>MRETLIVAPATPPGRGALALIRLSGPGAIELVAALAGRHVFRPRVATHVQLRLPDGLSDSAVITTFAAPHSFTGEDAAEISTHGSPVIVDAVLQACVARGARVARPGEFTLRAYLNGKLDLIQAEAVADLIDATTAAQVRVASSHLEGALSRAIAAMGDEIAQLRALLEASLDFPDEGFHFIEPEALVGRLEGLSTTCERLMGSAASGQRLRDGALVVIAGVPNAGKSSLFNALLKRDRAIVTPVPGTTRDLLAEGATFGGVPVTLVDTAGIREATDAVEREGVSRAEESVASADVVVLVLDLGDDGDDASSARRLWDTLGGRSRICVISKGDTRTSAALPVPSWCGPDALVVSAKDGAGIAALESRLAAILGQATWDGVTLTRARHRSLAAECGMALSQAVSTARAGGSEEYILADLKEALTALQDLRGVESADDVLASIFSTFCLGK</sequence>
<dbReference type="EMBL" id="CP015136">
    <property type="protein sequence ID" value="AMY13036.1"/>
    <property type="molecule type" value="Genomic_DNA"/>
</dbReference>
<dbReference type="InterPro" id="IPR027368">
    <property type="entry name" value="MnmE_dom2"/>
</dbReference>
<feature type="binding site" evidence="6">
    <location>
        <begin position="243"/>
        <end position="249"/>
    </location>
    <ligand>
        <name>GTP</name>
        <dbReference type="ChEBI" id="CHEBI:37565"/>
    </ligand>
</feature>
<dbReference type="HAMAP" id="MF_00379">
    <property type="entry name" value="GTPase_MnmE"/>
    <property type="match status" value="1"/>
</dbReference>
<dbReference type="CDD" id="cd04164">
    <property type="entry name" value="trmE"/>
    <property type="match status" value="1"/>
</dbReference>
<feature type="binding site" evidence="6">
    <location>
        <position position="249"/>
    </location>
    <ligand>
        <name>Mg(2+)</name>
        <dbReference type="ChEBI" id="CHEBI:18420"/>
    </ligand>
</feature>
<reference evidence="10" key="2">
    <citation type="submission" date="2016-04" db="EMBL/GenBank/DDBJ databases">
        <title>First Complete Genome Sequence of a Subdivision 6 Acidobacterium.</title>
        <authorList>
            <person name="Huang S."/>
            <person name="Vieira S."/>
            <person name="Bunk B."/>
            <person name="Riedel T."/>
            <person name="Sproeer C."/>
            <person name="Overmann J."/>
        </authorList>
    </citation>
    <scope>NUCLEOTIDE SEQUENCE [LARGE SCALE GENOMIC DNA]</scope>
    <source>
        <strain evidence="10">DSM 100886 HEG_-6_39</strain>
    </source>
</reference>
<dbReference type="InterPro" id="IPR005225">
    <property type="entry name" value="Small_GTP-bd"/>
</dbReference>
<dbReference type="InterPro" id="IPR006073">
    <property type="entry name" value="GTP-bd"/>
</dbReference>
<comment type="function">
    <text evidence="6">Exhibits a very high intrinsic GTPase hydrolysis rate. Involved in the addition of a carboxymethylaminomethyl (cmnm) group at the wobble position (U34) of certain tRNAs, forming tRNA-cmnm(5)s(2)U34.</text>
</comment>
<comment type="subunit">
    <text evidence="6">Homodimer. Heterotetramer of two MnmE and two MnmG subunits.</text>
</comment>
<dbReference type="GO" id="GO:0005829">
    <property type="term" value="C:cytosol"/>
    <property type="evidence" value="ECO:0007669"/>
    <property type="project" value="TreeGrafter"/>
</dbReference>
<dbReference type="GO" id="GO:0046872">
    <property type="term" value="F:metal ion binding"/>
    <property type="evidence" value="ECO:0007669"/>
    <property type="project" value="UniProtKB-KW"/>
</dbReference>
<comment type="cofactor">
    <cofactor evidence="6">
        <name>K(+)</name>
        <dbReference type="ChEBI" id="CHEBI:29103"/>
    </cofactor>
    <text evidence="6">Binds 1 potassium ion per subunit.</text>
</comment>
<dbReference type="NCBIfam" id="TIGR00450">
    <property type="entry name" value="mnmE_trmE_thdF"/>
    <property type="match status" value="1"/>
</dbReference>
<name>A0A143PXS4_LUTPR</name>
<feature type="binding site" evidence="6">
    <location>
        <begin position="268"/>
        <end position="271"/>
    </location>
    <ligand>
        <name>GTP</name>
        <dbReference type="ChEBI" id="CHEBI:37565"/>
    </ligand>
</feature>
<dbReference type="PROSITE" id="PS51709">
    <property type="entry name" value="G_TRME"/>
    <property type="match status" value="1"/>
</dbReference>
<dbReference type="GO" id="GO:0030488">
    <property type="term" value="P:tRNA methylation"/>
    <property type="evidence" value="ECO:0007669"/>
    <property type="project" value="TreeGrafter"/>
</dbReference>
<feature type="binding site" evidence="6">
    <location>
        <position position="248"/>
    </location>
    <ligand>
        <name>K(+)</name>
        <dbReference type="ChEBI" id="CHEBI:29103"/>
    </ligand>
</feature>
<dbReference type="Pfam" id="PF10396">
    <property type="entry name" value="TrmE_N"/>
    <property type="match status" value="1"/>
</dbReference>
<evidence type="ECO:0000256" key="5">
    <source>
        <dbReference type="ARBA" id="ARBA00023134"/>
    </source>
</evidence>
<dbReference type="PANTHER" id="PTHR42714:SF2">
    <property type="entry name" value="TRNA MODIFICATION GTPASE GTPBP3, MITOCHONDRIAL"/>
    <property type="match status" value="1"/>
</dbReference>
<dbReference type="InterPro" id="IPR025867">
    <property type="entry name" value="MnmE_helical"/>
</dbReference>
<gene>
    <name evidence="6 9" type="primary">mnmE</name>
    <name evidence="6" type="synonym">trmE</name>
    <name evidence="9" type="ORF">LuPra_06322</name>
</gene>
<evidence type="ECO:0000313" key="9">
    <source>
        <dbReference type="EMBL" id="AMY13036.1"/>
    </source>
</evidence>
<feature type="binding site" evidence="6">
    <location>
        <position position="118"/>
    </location>
    <ligand>
        <name>(6S)-5-formyl-5,6,7,8-tetrahydrofolate</name>
        <dbReference type="ChEBI" id="CHEBI:57457"/>
    </ligand>
</feature>
<dbReference type="Gene3D" id="1.20.120.430">
    <property type="entry name" value="tRNA modification GTPase MnmE domain 2"/>
    <property type="match status" value="1"/>
</dbReference>
<feature type="binding site" evidence="6">
    <location>
        <position position="449"/>
    </location>
    <ligand>
        <name>(6S)-5-formyl-5,6,7,8-tetrahydrofolate</name>
        <dbReference type="ChEBI" id="CHEBI:57457"/>
    </ligand>
</feature>
<proteinExistence type="inferred from homology"/>
<dbReference type="AlphaFoldDB" id="A0A143PXS4"/>
<dbReference type="PANTHER" id="PTHR42714">
    <property type="entry name" value="TRNA MODIFICATION GTPASE GTPBP3"/>
    <property type="match status" value="1"/>
</dbReference>
<dbReference type="InterPro" id="IPR027266">
    <property type="entry name" value="TrmE/GcvT-like"/>
</dbReference>
<dbReference type="InterPro" id="IPR031168">
    <property type="entry name" value="G_TrmE"/>
</dbReference>
<dbReference type="NCBIfam" id="NF003661">
    <property type="entry name" value="PRK05291.1-3"/>
    <property type="match status" value="1"/>
</dbReference>